<gene>
    <name evidence="5" type="ORF">L1785_10490</name>
</gene>
<evidence type="ECO:0000256" key="1">
    <source>
        <dbReference type="ARBA" id="ARBA00023015"/>
    </source>
</evidence>
<dbReference type="InterPro" id="IPR011991">
    <property type="entry name" value="ArsR-like_HTH"/>
</dbReference>
<dbReference type="EMBL" id="JAKGSG010000029">
    <property type="protein sequence ID" value="MCF4121408.1"/>
    <property type="molecule type" value="Genomic_DNA"/>
</dbReference>
<evidence type="ECO:0000256" key="2">
    <source>
        <dbReference type="ARBA" id="ARBA00023125"/>
    </source>
</evidence>
<name>A0AA41U6U6_9MICO</name>
<dbReference type="Proteomes" id="UP001165405">
    <property type="component" value="Unassembled WGS sequence"/>
</dbReference>
<keyword evidence="6" id="KW-1185">Reference proteome</keyword>
<dbReference type="Gene3D" id="1.10.10.10">
    <property type="entry name" value="Winged helix-like DNA-binding domain superfamily/Winged helix DNA-binding domain"/>
    <property type="match status" value="1"/>
</dbReference>
<dbReference type="InterPro" id="IPR036388">
    <property type="entry name" value="WH-like_DNA-bd_sf"/>
</dbReference>
<dbReference type="GO" id="GO:0003677">
    <property type="term" value="F:DNA binding"/>
    <property type="evidence" value="ECO:0007669"/>
    <property type="project" value="UniProtKB-KW"/>
</dbReference>
<evidence type="ECO:0000313" key="6">
    <source>
        <dbReference type="Proteomes" id="UP001165405"/>
    </source>
</evidence>
<keyword evidence="1" id="KW-0805">Transcription regulation</keyword>
<proteinExistence type="predicted"/>
<protein>
    <submittedName>
        <fullName evidence="5">Winged helix-turn-helix domain-containing protein</fullName>
    </submittedName>
</protein>
<evidence type="ECO:0000313" key="5">
    <source>
        <dbReference type="EMBL" id="MCF4121408.1"/>
    </source>
</evidence>
<reference evidence="5" key="1">
    <citation type="submission" date="2022-01" db="EMBL/GenBank/DDBJ databases">
        <title>Antribacter sp. nov., isolated from Guizhou of China.</title>
        <authorList>
            <person name="Chengliang C."/>
            <person name="Ya Z."/>
        </authorList>
    </citation>
    <scope>NUCLEOTIDE SEQUENCE</scope>
    <source>
        <strain evidence="5">KLBMP 9083</strain>
    </source>
</reference>
<dbReference type="Pfam" id="PF01022">
    <property type="entry name" value="HTH_5"/>
    <property type="match status" value="1"/>
</dbReference>
<dbReference type="AlphaFoldDB" id="A0AA41U6U6"/>
<accession>A0AA41U6U6</accession>
<dbReference type="SUPFAM" id="SSF46785">
    <property type="entry name" value="Winged helix' DNA-binding domain"/>
    <property type="match status" value="1"/>
</dbReference>
<evidence type="ECO:0000259" key="4">
    <source>
        <dbReference type="SMART" id="SM00418"/>
    </source>
</evidence>
<keyword evidence="2" id="KW-0238">DNA-binding</keyword>
<dbReference type="CDD" id="cd00090">
    <property type="entry name" value="HTH_ARSR"/>
    <property type="match status" value="1"/>
</dbReference>
<dbReference type="SMART" id="SM00418">
    <property type="entry name" value="HTH_ARSR"/>
    <property type="match status" value="1"/>
</dbReference>
<evidence type="ECO:0000256" key="3">
    <source>
        <dbReference type="ARBA" id="ARBA00023163"/>
    </source>
</evidence>
<dbReference type="PANTHER" id="PTHR43132:SF6">
    <property type="entry name" value="HTH-TYPE TRANSCRIPTIONAL REPRESSOR CZRA"/>
    <property type="match status" value="1"/>
</dbReference>
<dbReference type="InterPro" id="IPR036390">
    <property type="entry name" value="WH_DNA-bd_sf"/>
</dbReference>
<feature type="domain" description="HTH arsR-type" evidence="4">
    <location>
        <begin position="253"/>
        <end position="328"/>
    </location>
</feature>
<keyword evidence="3" id="KW-0804">Transcription</keyword>
<dbReference type="InterPro" id="IPR051011">
    <property type="entry name" value="Metal_resp_trans_reg"/>
</dbReference>
<dbReference type="PANTHER" id="PTHR43132">
    <property type="entry name" value="ARSENICAL RESISTANCE OPERON REPRESSOR ARSR-RELATED"/>
    <property type="match status" value="1"/>
</dbReference>
<comment type="caution">
    <text evidence="5">The sequence shown here is derived from an EMBL/GenBank/DDBJ whole genome shotgun (WGS) entry which is preliminary data.</text>
</comment>
<organism evidence="5 6">
    <name type="scientific">Antribacter soli</name>
    <dbReference type="NCBI Taxonomy" id="2910976"/>
    <lineage>
        <taxon>Bacteria</taxon>
        <taxon>Bacillati</taxon>
        <taxon>Actinomycetota</taxon>
        <taxon>Actinomycetes</taxon>
        <taxon>Micrococcales</taxon>
        <taxon>Promicromonosporaceae</taxon>
        <taxon>Antribacter</taxon>
    </lineage>
</organism>
<dbReference type="RefSeq" id="WP_236089204.1">
    <property type="nucleotide sequence ID" value="NZ_JAKGSG010000029.1"/>
</dbReference>
<dbReference type="InterPro" id="IPR001845">
    <property type="entry name" value="HTH_ArsR_DNA-bd_dom"/>
</dbReference>
<sequence>MDVQVPFTADDVARTRFAVSPMWEVVTSFRLLTRPSAPAPYPRWAARVRPLVRSAGLDRGRLADLVPPDGFLADLLTPLPATAFPTLAEELAAIRATDPEHLVEDLDALVADGRVPAARLAPLRADPAATLAQVADEAARYWEIALAPWWSRITTVLEADVFQRARSVAGLGAAHVLNELHESVSWDEGSLNLVRRSCKVTRQGAGAGLVLVPSVFLRDRVLTRTTPPDPPQLAYPALGAGTVWEPRPTGQLDALAAVLGRSRALLLAELDSPASTTQLAQRAGLTAAGVSQHLTAMRDAGLVSAHRAGRSVLYARTVTADALVGPQA</sequence>
<dbReference type="GO" id="GO:0003700">
    <property type="term" value="F:DNA-binding transcription factor activity"/>
    <property type="evidence" value="ECO:0007669"/>
    <property type="project" value="InterPro"/>
</dbReference>